<dbReference type="Proteomes" id="UP001444661">
    <property type="component" value="Unassembled WGS sequence"/>
</dbReference>
<sequence>MLTLVQAHISASQPPHIDGKAHGEGPDDLMADLEYHLGNVQTEYIEVRLSYSHSGFPTFSDISGGAGTSSSVVEGVSRSCTQLETRVTGVITRNNPMSAWSPRPTPCAPVPNTLFAITAAHWGPIRANDIMHRIIVSRSTPRKVAMTTATTTTPKSPQHRHRRAGTDIQGAAMRRSGRLFRRSVRLQRHPCKYRGDRPVC</sequence>
<dbReference type="EMBL" id="JAQQWK010000002">
    <property type="protein sequence ID" value="KAK8051970.1"/>
    <property type="molecule type" value="Genomic_DNA"/>
</dbReference>
<gene>
    <name evidence="2" type="ORF">PG993_003355</name>
</gene>
<protein>
    <submittedName>
        <fullName evidence="2">Uncharacterized protein</fullName>
    </submittedName>
</protein>
<proteinExistence type="predicted"/>
<reference evidence="2 3" key="1">
    <citation type="submission" date="2023-01" db="EMBL/GenBank/DDBJ databases">
        <title>Analysis of 21 Apiospora genomes using comparative genomics revels a genus with tremendous synthesis potential of carbohydrate active enzymes and secondary metabolites.</title>
        <authorList>
            <person name="Sorensen T."/>
        </authorList>
    </citation>
    <scope>NUCLEOTIDE SEQUENCE [LARGE SCALE GENOMIC DNA]</scope>
    <source>
        <strain evidence="2 3">CBS 33761</strain>
    </source>
</reference>
<comment type="caution">
    <text evidence="2">The sequence shown here is derived from an EMBL/GenBank/DDBJ whole genome shotgun (WGS) entry which is preliminary data.</text>
</comment>
<organism evidence="2 3">
    <name type="scientific">Apiospora rasikravindrae</name>
    <dbReference type="NCBI Taxonomy" id="990691"/>
    <lineage>
        <taxon>Eukaryota</taxon>
        <taxon>Fungi</taxon>
        <taxon>Dikarya</taxon>
        <taxon>Ascomycota</taxon>
        <taxon>Pezizomycotina</taxon>
        <taxon>Sordariomycetes</taxon>
        <taxon>Xylariomycetidae</taxon>
        <taxon>Amphisphaeriales</taxon>
        <taxon>Apiosporaceae</taxon>
        <taxon>Apiospora</taxon>
    </lineage>
</organism>
<name>A0ABR1TZB0_9PEZI</name>
<evidence type="ECO:0000313" key="2">
    <source>
        <dbReference type="EMBL" id="KAK8051970.1"/>
    </source>
</evidence>
<evidence type="ECO:0000256" key="1">
    <source>
        <dbReference type="SAM" id="MobiDB-lite"/>
    </source>
</evidence>
<accession>A0ABR1TZB0</accession>
<evidence type="ECO:0000313" key="3">
    <source>
        <dbReference type="Proteomes" id="UP001444661"/>
    </source>
</evidence>
<feature type="region of interest" description="Disordered" evidence="1">
    <location>
        <begin position="142"/>
        <end position="165"/>
    </location>
</feature>
<keyword evidence="3" id="KW-1185">Reference proteome</keyword>